<protein>
    <recommendedName>
        <fullName evidence="3">XRE family transcriptional regulator</fullName>
    </recommendedName>
</protein>
<evidence type="ECO:0008006" key="3">
    <source>
        <dbReference type="Google" id="ProtNLM"/>
    </source>
</evidence>
<gene>
    <name evidence="1" type="ORF">GXM_08848</name>
</gene>
<reference evidence="1 2" key="1">
    <citation type="submission" date="2019-10" db="EMBL/GenBank/DDBJ databases">
        <title>Genomic and transcriptomic insights into the perfect genentic adaptation of a filamentous nitrogen-fixing cyanobacterium to rice fields.</title>
        <authorList>
            <person name="Chen Z."/>
        </authorList>
    </citation>
    <scope>NUCLEOTIDE SEQUENCE [LARGE SCALE GENOMIC DNA]</scope>
    <source>
        <strain evidence="1">CCNUC1</strain>
    </source>
</reference>
<dbReference type="GO" id="GO:0003677">
    <property type="term" value="F:DNA binding"/>
    <property type="evidence" value="ECO:0007669"/>
    <property type="project" value="InterPro"/>
</dbReference>
<dbReference type="Proteomes" id="UP000326678">
    <property type="component" value="Chromosome Gxm2"/>
</dbReference>
<proteinExistence type="predicted"/>
<dbReference type="InterPro" id="IPR010982">
    <property type="entry name" value="Lambda_DNA-bd_dom_sf"/>
</dbReference>
<sequence>MASAGRQKKIMLDTKYVASIYWDKEMGERLKVLRRGRSVRGISEKTAELGERISHQYIHMLEDPERYDNSASTVSFSKISVLLKALDSNIEDFFDTAITIVSVAS</sequence>
<name>A0A5P8WFA5_9NOSO</name>
<dbReference type="KEGG" id="nsh:GXM_08848"/>
<dbReference type="EMBL" id="CP045227">
    <property type="protein sequence ID" value="QFS51354.1"/>
    <property type="molecule type" value="Genomic_DNA"/>
</dbReference>
<dbReference type="RefSeq" id="WP_152591933.1">
    <property type="nucleotide sequence ID" value="NZ_CP045227.1"/>
</dbReference>
<evidence type="ECO:0000313" key="2">
    <source>
        <dbReference type="Proteomes" id="UP000326678"/>
    </source>
</evidence>
<dbReference type="Gene3D" id="1.10.260.40">
    <property type="entry name" value="lambda repressor-like DNA-binding domains"/>
    <property type="match status" value="1"/>
</dbReference>
<keyword evidence="2" id="KW-1185">Reference proteome</keyword>
<organism evidence="1 2">
    <name type="scientific">Nostoc sphaeroides CCNUC1</name>
    <dbReference type="NCBI Taxonomy" id="2653204"/>
    <lineage>
        <taxon>Bacteria</taxon>
        <taxon>Bacillati</taxon>
        <taxon>Cyanobacteriota</taxon>
        <taxon>Cyanophyceae</taxon>
        <taxon>Nostocales</taxon>
        <taxon>Nostocaceae</taxon>
        <taxon>Nostoc</taxon>
    </lineage>
</organism>
<accession>A0A5P8WFA5</accession>
<evidence type="ECO:0000313" key="1">
    <source>
        <dbReference type="EMBL" id="QFS51354.1"/>
    </source>
</evidence>
<dbReference type="AlphaFoldDB" id="A0A5P8WFA5"/>